<name>A0A550CK04_9AGAR</name>
<feature type="compositionally biased region" description="Basic residues" evidence="1">
    <location>
        <begin position="62"/>
        <end position="83"/>
    </location>
</feature>
<keyword evidence="3" id="KW-1185">Reference proteome</keyword>
<proteinExistence type="predicted"/>
<organism evidence="2 3">
    <name type="scientific">Schizophyllum amplum</name>
    <dbReference type="NCBI Taxonomy" id="97359"/>
    <lineage>
        <taxon>Eukaryota</taxon>
        <taxon>Fungi</taxon>
        <taxon>Dikarya</taxon>
        <taxon>Basidiomycota</taxon>
        <taxon>Agaricomycotina</taxon>
        <taxon>Agaricomycetes</taxon>
        <taxon>Agaricomycetidae</taxon>
        <taxon>Agaricales</taxon>
        <taxon>Schizophyllaceae</taxon>
        <taxon>Schizophyllum</taxon>
    </lineage>
</organism>
<dbReference type="AlphaFoldDB" id="A0A550CK04"/>
<comment type="caution">
    <text evidence="2">The sequence shown here is derived from an EMBL/GenBank/DDBJ whole genome shotgun (WGS) entry which is preliminary data.</text>
</comment>
<sequence>MSYSTAGENTRSGGRVREAGCAPAPALQSTINIRFTARNKDVHASVSMNARRRPASPAQSARPKHTTHLGHVLNHARARNMAR</sequence>
<dbReference type="EMBL" id="VDMD01000005">
    <property type="protein sequence ID" value="TRM65135.1"/>
    <property type="molecule type" value="Genomic_DNA"/>
</dbReference>
<dbReference type="Proteomes" id="UP000320762">
    <property type="component" value="Unassembled WGS sequence"/>
</dbReference>
<gene>
    <name evidence="2" type="ORF">BD626DRAFT_567071</name>
</gene>
<feature type="region of interest" description="Disordered" evidence="1">
    <location>
        <begin position="43"/>
        <end position="83"/>
    </location>
</feature>
<evidence type="ECO:0000313" key="3">
    <source>
        <dbReference type="Proteomes" id="UP000320762"/>
    </source>
</evidence>
<evidence type="ECO:0000313" key="2">
    <source>
        <dbReference type="EMBL" id="TRM65135.1"/>
    </source>
</evidence>
<evidence type="ECO:0000256" key="1">
    <source>
        <dbReference type="SAM" id="MobiDB-lite"/>
    </source>
</evidence>
<reference evidence="2 3" key="1">
    <citation type="journal article" date="2019" name="New Phytol.">
        <title>Comparative genomics reveals unique wood-decay strategies and fruiting body development in the Schizophyllaceae.</title>
        <authorList>
            <person name="Almasi E."/>
            <person name="Sahu N."/>
            <person name="Krizsan K."/>
            <person name="Balint B."/>
            <person name="Kovacs G.M."/>
            <person name="Kiss B."/>
            <person name="Cseklye J."/>
            <person name="Drula E."/>
            <person name="Henrissat B."/>
            <person name="Nagy I."/>
            <person name="Chovatia M."/>
            <person name="Adam C."/>
            <person name="LaButti K."/>
            <person name="Lipzen A."/>
            <person name="Riley R."/>
            <person name="Grigoriev I.V."/>
            <person name="Nagy L.G."/>
        </authorList>
    </citation>
    <scope>NUCLEOTIDE SEQUENCE [LARGE SCALE GENOMIC DNA]</scope>
    <source>
        <strain evidence="2 3">NL-1724</strain>
    </source>
</reference>
<accession>A0A550CK04</accession>
<protein>
    <submittedName>
        <fullName evidence="2">Uncharacterized protein</fullName>
    </submittedName>
</protein>
<feature type="region of interest" description="Disordered" evidence="1">
    <location>
        <begin position="1"/>
        <end position="22"/>
    </location>
</feature>
<feature type="compositionally biased region" description="Polar residues" evidence="1">
    <location>
        <begin position="1"/>
        <end position="12"/>
    </location>
</feature>